<dbReference type="InterPro" id="IPR036388">
    <property type="entry name" value="WH-like_DNA-bd_sf"/>
</dbReference>
<dbReference type="EMBL" id="CADCUB010000104">
    <property type="protein sequence ID" value="CAA9336919.1"/>
    <property type="molecule type" value="Genomic_DNA"/>
</dbReference>
<evidence type="ECO:0000256" key="1">
    <source>
        <dbReference type="ARBA" id="ARBA00023015"/>
    </source>
</evidence>
<evidence type="ECO:0000313" key="5">
    <source>
        <dbReference type="EMBL" id="CAA9336919.1"/>
    </source>
</evidence>
<dbReference type="InterPro" id="IPR036390">
    <property type="entry name" value="WH_DNA-bd_sf"/>
</dbReference>
<gene>
    <name evidence="5" type="ORF">AVDCRST_MAG07-2521</name>
</gene>
<sequence length="155" mass="16647">MDVSQEGPPRAGCSIAAALAVVGDRWSLLVVRELLYGAHRYGEIARGTGAATDVLAARLKRLVEAGVVDRRLYSQRPPRWEYHLSEAGQELAPVLVVLLRWGDRWANDQVPVVLEHGEPGHPLVPVLVCAECGRPADEGGLHARTADGAVHPLGA</sequence>
<dbReference type="Gene3D" id="1.10.10.10">
    <property type="entry name" value="Winged helix-like DNA-binding domain superfamily/Winged helix DNA-binding domain"/>
    <property type="match status" value="1"/>
</dbReference>
<proteinExistence type="predicted"/>
<evidence type="ECO:0000256" key="3">
    <source>
        <dbReference type="ARBA" id="ARBA00023163"/>
    </source>
</evidence>
<dbReference type="PANTHER" id="PTHR33204:SF18">
    <property type="entry name" value="TRANSCRIPTIONAL REGULATORY PROTEIN"/>
    <property type="match status" value="1"/>
</dbReference>
<dbReference type="InterPro" id="IPR002577">
    <property type="entry name" value="HTH_HxlR"/>
</dbReference>
<keyword evidence="2" id="KW-0238">DNA-binding</keyword>
<feature type="domain" description="HTH hxlR-type" evidence="4">
    <location>
        <begin position="13"/>
        <end position="110"/>
    </location>
</feature>
<organism evidence="5">
    <name type="scientific">uncultured Frankineae bacterium</name>
    <dbReference type="NCBI Taxonomy" id="437475"/>
    <lineage>
        <taxon>Bacteria</taxon>
        <taxon>Bacillati</taxon>
        <taxon>Actinomycetota</taxon>
        <taxon>Actinomycetes</taxon>
        <taxon>Frankiales</taxon>
        <taxon>environmental samples</taxon>
    </lineage>
</organism>
<keyword evidence="3" id="KW-0804">Transcription</keyword>
<dbReference type="AlphaFoldDB" id="A0A6J4LMN6"/>
<protein>
    <submittedName>
        <fullName evidence="5">Transcriptional regulator, HxlR family</fullName>
    </submittedName>
</protein>
<name>A0A6J4LMN6_9ACTN</name>
<evidence type="ECO:0000259" key="4">
    <source>
        <dbReference type="PROSITE" id="PS51118"/>
    </source>
</evidence>
<keyword evidence="1" id="KW-0805">Transcription regulation</keyword>
<accession>A0A6J4LMN6</accession>
<dbReference type="PROSITE" id="PS51118">
    <property type="entry name" value="HTH_HXLR"/>
    <property type="match status" value="1"/>
</dbReference>
<dbReference type="PANTHER" id="PTHR33204">
    <property type="entry name" value="TRANSCRIPTIONAL REGULATOR, MARR FAMILY"/>
    <property type="match status" value="1"/>
</dbReference>
<dbReference type="Pfam" id="PF01638">
    <property type="entry name" value="HxlR"/>
    <property type="match status" value="1"/>
</dbReference>
<evidence type="ECO:0000256" key="2">
    <source>
        <dbReference type="ARBA" id="ARBA00023125"/>
    </source>
</evidence>
<dbReference type="SUPFAM" id="SSF46785">
    <property type="entry name" value="Winged helix' DNA-binding domain"/>
    <property type="match status" value="1"/>
</dbReference>
<reference evidence="5" key="1">
    <citation type="submission" date="2020-02" db="EMBL/GenBank/DDBJ databases">
        <authorList>
            <person name="Meier V. D."/>
        </authorList>
    </citation>
    <scope>NUCLEOTIDE SEQUENCE</scope>
    <source>
        <strain evidence="5">AVDCRST_MAG07</strain>
    </source>
</reference>
<dbReference type="GO" id="GO:0003677">
    <property type="term" value="F:DNA binding"/>
    <property type="evidence" value="ECO:0007669"/>
    <property type="project" value="UniProtKB-KW"/>
</dbReference>